<evidence type="ECO:0000313" key="5">
    <source>
        <dbReference type="Proteomes" id="UP000182977"/>
    </source>
</evidence>
<dbReference type="EMBL" id="LT629791">
    <property type="protein sequence ID" value="SDU84005.1"/>
    <property type="molecule type" value="Genomic_DNA"/>
</dbReference>
<dbReference type="GO" id="GO:0005524">
    <property type="term" value="F:ATP binding"/>
    <property type="evidence" value="ECO:0007669"/>
    <property type="project" value="UniProtKB-KW"/>
</dbReference>
<dbReference type="InterPro" id="IPR000792">
    <property type="entry name" value="Tscrpt_reg_LuxR_C"/>
</dbReference>
<dbReference type="AlphaFoldDB" id="A0A1H2LTF1"/>
<dbReference type="GO" id="GO:0005737">
    <property type="term" value="C:cytoplasm"/>
    <property type="evidence" value="ECO:0007669"/>
    <property type="project" value="TreeGrafter"/>
</dbReference>
<dbReference type="PANTHER" id="PTHR16305">
    <property type="entry name" value="TESTICULAR SOLUBLE ADENYLYL CYCLASE"/>
    <property type="match status" value="1"/>
</dbReference>
<dbReference type="Proteomes" id="UP000182977">
    <property type="component" value="Chromosome I"/>
</dbReference>
<dbReference type="SUPFAM" id="SSF48452">
    <property type="entry name" value="TPR-like"/>
    <property type="match status" value="1"/>
</dbReference>
<evidence type="ECO:0000313" key="4">
    <source>
        <dbReference type="EMBL" id="SDU84005.1"/>
    </source>
</evidence>
<organism evidence="4 5">
    <name type="scientific">Jiangella alkaliphila</name>
    <dbReference type="NCBI Taxonomy" id="419479"/>
    <lineage>
        <taxon>Bacteria</taxon>
        <taxon>Bacillati</taxon>
        <taxon>Actinomycetota</taxon>
        <taxon>Actinomycetes</taxon>
        <taxon>Jiangellales</taxon>
        <taxon>Jiangellaceae</taxon>
        <taxon>Jiangella</taxon>
    </lineage>
</organism>
<dbReference type="SMART" id="SM00421">
    <property type="entry name" value="HTH_LUXR"/>
    <property type="match status" value="1"/>
</dbReference>
<accession>A0A1H2LTF1</accession>
<dbReference type="GO" id="GO:0004016">
    <property type="term" value="F:adenylate cyclase activity"/>
    <property type="evidence" value="ECO:0007669"/>
    <property type="project" value="TreeGrafter"/>
</dbReference>
<dbReference type="InterPro" id="IPR016032">
    <property type="entry name" value="Sig_transdc_resp-reg_C-effctor"/>
</dbReference>
<dbReference type="Gene3D" id="1.10.10.10">
    <property type="entry name" value="Winged helix-like DNA-binding domain superfamily/Winged helix DNA-binding domain"/>
    <property type="match status" value="1"/>
</dbReference>
<keyword evidence="1" id="KW-0547">Nucleotide-binding</keyword>
<reference evidence="5" key="1">
    <citation type="submission" date="2016-10" db="EMBL/GenBank/DDBJ databases">
        <authorList>
            <person name="Varghese N."/>
            <person name="Submissions S."/>
        </authorList>
    </citation>
    <scope>NUCLEOTIDE SEQUENCE [LARGE SCALE GENOMIC DNA]</scope>
    <source>
        <strain evidence="5">DSM 45079</strain>
    </source>
</reference>
<dbReference type="Gene3D" id="3.40.50.300">
    <property type="entry name" value="P-loop containing nucleotide triphosphate hydrolases"/>
    <property type="match status" value="1"/>
</dbReference>
<keyword evidence="5" id="KW-1185">Reference proteome</keyword>
<name>A0A1H2LTF1_9ACTN</name>
<dbReference type="Gene3D" id="1.25.40.10">
    <property type="entry name" value="Tetratricopeptide repeat domain"/>
    <property type="match status" value="1"/>
</dbReference>
<evidence type="ECO:0000256" key="1">
    <source>
        <dbReference type="ARBA" id="ARBA00022741"/>
    </source>
</evidence>
<dbReference type="PRINTS" id="PR00038">
    <property type="entry name" value="HTHLUXR"/>
</dbReference>
<dbReference type="SUPFAM" id="SSF46894">
    <property type="entry name" value="C-terminal effector domain of the bipartite response regulators"/>
    <property type="match status" value="1"/>
</dbReference>
<protein>
    <submittedName>
        <fullName evidence="4">Regulatory protein, luxR family</fullName>
    </submittedName>
</protein>
<proteinExistence type="predicted"/>
<keyword evidence="2" id="KW-0067">ATP-binding</keyword>
<dbReference type="PROSITE" id="PS00622">
    <property type="entry name" value="HTH_LUXR_1"/>
    <property type="match status" value="1"/>
</dbReference>
<feature type="domain" description="HTH luxR-type" evidence="3">
    <location>
        <begin position="922"/>
        <end position="987"/>
    </location>
</feature>
<dbReference type="InterPro" id="IPR027417">
    <property type="entry name" value="P-loop_NTPase"/>
</dbReference>
<dbReference type="InterPro" id="IPR036388">
    <property type="entry name" value="WH-like_DNA-bd_sf"/>
</dbReference>
<dbReference type="PANTHER" id="PTHR16305:SF35">
    <property type="entry name" value="TRANSCRIPTIONAL ACTIVATOR DOMAIN"/>
    <property type="match status" value="1"/>
</dbReference>
<dbReference type="CDD" id="cd06170">
    <property type="entry name" value="LuxR_C_like"/>
    <property type="match status" value="1"/>
</dbReference>
<evidence type="ECO:0000259" key="3">
    <source>
        <dbReference type="PROSITE" id="PS50043"/>
    </source>
</evidence>
<dbReference type="STRING" id="419479.SAMN04488563_6602"/>
<dbReference type="PROSITE" id="PS50043">
    <property type="entry name" value="HTH_LUXR_2"/>
    <property type="match status" value="1"/>
</dbReference>
<evidence type="ECO:0000256" key="2">
    <source>
        <dbReference type="ARBA" id="ARBA00022840"/>
    </source>
</evidence>
<gene>
    <name evidence="4" type="ORF">SAMN04488563_6602</name>
</gene>
<dbReference type="GO" id="GO:0003677">
    <property type="term" value="F:DNA binding"/>
    <property type="evidence" value="ECO:0007669"/>
    <property type="project" value="InterPro"/>
</dbReference>
<dbReference type="InterPro" id="IPR041664">
    <property type="entry name" value="AAA_16"/>
</dbReference>
<sequence length="993" mass="105575">MLNALSEGYASIGLVPRLGTGVPFTARSTEFAQLRTALDRARGGTGTAVLVSGDAGVGKSRLLTEFTAEAEAAGVHVLLGRCVSVGEAGLPYLPFKEVVEQLRRLRPDLVDARPALSGLIGRTASTASRSGEENDLGQLQLFDAMFTVLAELSDDAPVVLAIEDLHWSDASSRDLLSFLISRLSGQRLLVVATYRSDDLHRQHPLRPLLAELVRLPAVERLDLAPFAPADALAFVESLADGGTDAELLADVAARSEGNAFFAEELVAASATGSAAGIPTALADVLLARVETLSQAAQRVAGAISVTGRRHVRHAAVRTVVDLPDDELDAALREALQHHILVTDDQGGYTFRHALLREAVYADLLPGERVRLHAAYARRIVELKQDELSGALAYHSLRSNDLPAALAASVKAADDAMRVGALAAELRHVEQALELWPAVDDAKAHAGIDELALTRKAAYVAGAAGHPERALAYAQAALVLGDHDPDPVTRADVRRQLTETLLATNRWTEAGQTIDDAWALVEPEPPSRTRAWVLALRARTRVGTEAELSRSSAEQAIADARASGSVSAESDALITLAFDDLRSGAVEDACALFEQARQNAIRVGAANVELRASFNLVTTRYEQGLLDDAVAIADAGVARAVELGVTWSMYGLELRWLGAMVHYAHGSWDEALAGASPPGEQVSDTITALLAASAAIIKVGRGRFAEAQRDLARIRQEWHRDSQIAQLSGVAGIEMAGWQGRHDDAVRFADEAIASMRKGDDDRWPLGSIRLAVLALGSLADVARRARLEHHAEAEAAAVAEGQRFGELARLTAQRGIPRTDQLGPEGLAWLARLDAEESRLAGGTDPAPWRAVVEAFGYGEVYPVALGRWRLAEALIATGDRDAATAELAAALETADRLGAEPLAAGVRDLARRAHLALPGAALPASGLLTPRELAVLELVARGYTNRKVGEELFISEKTVSVHLSRVMTKLGAASRTEAVSIAHQRGLLADAG</sequence>
<dbReference type="InterPro" id="IPR011990">
    <property type="entry name" value="TPR-like_helical_dom_sf"/>
</dbReference>
<dbReference type="Pfam" id="PF00196">
    <property type="entry name" value="GerE"/>
    <property type="match status" value="1"/>
</dbReference>
<dbReference type="Pfam" id="PF13191">
    <property type="entry name" value="AAA_16"/>
    <property type="match status" value="1"/>
</dbReference>
<dbReference type="GO" id="GO:0006355">
    <property type="term" value="P:regulation of DNA-templated transcription"/>
    <property type="evidence" value="ECO:0007669"/>
    <property type="project" value="InterPro"/>
</dbReference>
<dbReference type="SUPFAM" id="SSF52540">
    <property type="entry name" value="P-loop containing nucleoside triphosphate hydrolases"/>
    <property type="match status" value="1"/>
</dbReference>